<dbReference type="Proteomes" id="UP000032261">
    <property type="component" value="Chromosome"/>
</dbReference>
<gene>
    <name evidence="3" type="ORF">JM47_03710</name>
</gene>
<reference evidence="3 4" key="1">
    <citation type="journal article" date="2015" name="Genome Announc.">
        <title>Genome Sequence of Ureaplasma diversum Strain ATCC 49782.</title>
        <authorList>
            <person name="Marques L.M."/>
            <person name="Guimaraes A.M."/>
            <person name="Martins H.B."/>
            <person name="Rezende I.S."/>
            <person name="Barbosa M.S."/>
            <person name="Campos G.B."/>
            <person name="do Nascimento N.C."/>
            <person name="Dos Santos A.P."/>
            <person name="Amorim A.T."/>
            <person name="Santos V.M."/>
            <person name="Messick J.B."/>
            <person name="Timenetsky J."/>
        </authorList>
    </citation>
    <scope>NUCLEOTIDE SEQUENCE [LARGE SCALE GENOMIC DNA]</scope>
    <source>
        <strain evidence="3 4">ATCC 49782</strain>
    </source>
</reference>
<evidence type="ECO:0000256" key="1">
    <source>
        <dbReference type="SAM" id="MobiDB-lite"/>
    </source>
</evidence>
<feature type="region of interest" description="Disordered" evidence="1">
    <location>
        <begin position="218"/>
        <end position="326"/>
    </location>
</feature>
<proteinExistence type="predicted"/>
<dbReference type="RefSeq" id="WP_208895003.1">
    <property type="nucleotide sequence ID" value="NZ_CP009770.1"/>
</dbReference>
<feature type="domain" description="DUF31" evidence="2">
    <location>
        <begin position="361"/>
        <end position="496"/>
    </location>
</feature>
<sequence>MQNDNSMPGESKENDNKDPKTQNQPGQNQDSNSLTEPEIIDESKPLLELKDDSQNILLNPGSNEGKLLFNLNKQKYSGNFENKFIFVELKSVDGKESIRSKIEKIEENKNKLNVTLHSSVLNYVDQKHNLSLNVGSQYARKIVEVELKPNSTSSNRSSIKSAKVASDTKGNTTVVFSGLEHNKSYYVSAVNIYEDLRKTTPIVSNSYLENVLVVKTPSNNKEQSSNKQIEPDDKQSSNDQTKQNEQPNPSDQKDSGSSTETPTPNKQMNSDDKNGSDNKTHNQNNNESSTNNLDSNNQTNPVPDQNNSIPKLNNSNPGFDPNVPPDLNALLEQFKKQREQADRLNRPASKVVEELKIKPEQAYEKIKNRSFAIGFNSVDYTKENNGGINDSVVSFEPTGTSWLLDYAWKNGVQNSDELMLYIATNAHVYKRAFNAIKDDEKHRKQFPEYFTQKDQKQARIDSFVLAIPKREANLDAIESGTSYGTSNDLEYFINTKDSATFSLDKGSKQITFDDSKVF</sequence>
<evidence type="ECO:0000313" key="4">
    <source>
        <dbReference type="Proteomes" id="UP000032261"/>
    </source>
</evidence>
<evidence type="ECO:0000259" key="2">
    <source>
        <dbReference type="Pfam" id="PF01732"/>
    </source>
</evidence>
<feature type="compositionally biased region" description="Polar residues" evidence="1">
    <location>
        <begin position="21"/>
        <end position="35"/>
    </location>
</feature>
<organism evidence="3 4">
    <name type="scientific">Ureaplasma diversum</name>
    <dbReference type="NCBI Taxonomy" id="42094"/>
    <lineage>
        <taxon>Bacteria</taxon>
        <taxon>Bacillati</taxon>
        <taxon>Mycoplasmatota</taxon>
        <taxon>Mycoplasmoidales</taxon>
        <taxon>Mycoplasmoidaceae</taxon>
        <taxon>Ureaplasma</taxon>
    </lineage>
</organism>
<feature type="compositionally biased region" description="Polar residues" evidence="1">
    <location>
        <begin position="298"/>
        <end position="317"/>
    </location>
</feature>
<name>A0A0C5RQD7_9BACT</name>
<feature type="compositionally biased region" description="Basic and acidic residues" evidence="1">
    <location>
        <begin position="269"/>
        <end position="280"/>
    </location>
</feature>
<feature type="compositionally biased region" description="Polar residues" evidence="1">
    <location>
        <begin position="237"/>
        <end position="268"/>
    </location>
</feature>
<protein>
    <recommendedName>
        <fullName evidence="2">DUF31 domain-containing protein</fullName>
    </recommendedName>
</protein>
<dbReference type="HOGENOM" id="CLU_525745_0_0_14"/>
<dbReference type="InterPro" id="IPR022382">
    <property type="entry name" value="Mycoplasma_peptidase_DUF31"/>
</dbReference>
<dbReference type="AlphaFoldDB" id="A0A0C5RQD7"/>
<accession>A0A0C5RQD7</accession>
<feature type="compositionally biased region" description="Low complexity" evidence="1">
    <location>
        <begin position="282"/>
        <end position="297"/>
    </location>
</feature>
<dbReference type="EMBL" id="CP009770">
    <property type="protein sequence ID" value="AJQ45629.1"/>
    <property type="molecule type" value="Genomic_DNA"/>
</dbReference>
<dbReference type="STRING" id="42094.JM47_03710"/>
<feature type="compositionally biased region" description="Polar residues" evidence="1">
    <location>
        <begin position="218"/>
        <end position="228"/>
    </location>
</feature>
<dbReference type="KEGG" id="ude:JM47_03710"/>
<feature type="region of interest" description="Disordered" evidence="1">
    <location>
        <begin position="1"/>
        <end position="41"/>
    </location>
</feature>
<feature type="compositionally biased region" description="Basic and acidic residues" evidence="1">
    <location>
        <begin position="10"/>
        <end position="20"/>
    </location>
</feature>
<dbReference type="Pfam" id="PF01732">
    <property type="entry name" value="Mycop_pep_DUF31"/>
    <property type="match status" value="1"/>
</dbReference>
<evidence type="ECO:0000313" key="3">
    <source>
        <dbReference type="EMBL" id="AJQ45629.1"/>
    </source>
</evidence>
<dbReference type="PATRIC" id="fig|42094.4.peg.736"/>